<feature type="domain" description="Protein kinase" evidence="5">
    <location>
        <begin position="1"/>
        <end position="195"/>
    </location>
</feature>
<dbReference type="InterPro" id="IPR050339">
    <property type="entry name" value="CC_SR_Kinase"/>
</dbReference>
<dbReference type="InterPro" id="IPR000719">
    <property type="entry name" value="Prot_kinase_dom"/>
</dbReference>
<accession>A0A7R9L753</accession>
<keyword evidence="2" id="KW-0547">Nucleotide-binding</keyword>
<gene>
    <name evidence="6" type="ORF">OSB1V03_LOCUS15469</name>
</gene>
<keyword evidence="4" id="KW-0067">ATP-binding</keyword>
<evidence type="ECO:0000256" key="3">
    <source>
        <dbReference type="ARBA" id="ARBA00022777"/>
    </source>
</evidence>
<keyword evidence="1" id="KW-0808">Transferase</keyword>
<evidence type="ECO:0000256" key="1">
    <source>
        <dbReference type="ARBA" id="ARBA00022679"/>
    </source>
</evidence>
<dbReference type="Gene3D" id="1.10.510.10">
    <property type="entry name" value="Transferase(Phosphotransferase) domain 1"/>
    <property type="match status" value="1"/>
</dbReference>
<dbReference type="Proteomes" id="UP000759131">
    <property type="component" value="Unassembled WGS sequence"/>
</dbReference>
<dbReference type="AlphaFoldDB" id="A0A7R9L753"/>
<evidence type="ECO:0000256" key="2">
    <source>
        <dbReference type="ARBA" id="ARBA00022741"/>
    </source>
</evidence>
<dbReference type="GO" id="GO:0005737">
    <property type="term" value="C:cytoplasm"/>
    <property type="evidence" value="ECO:0007669"/>
    <property type="project" value="TreeGrafter"/>
</dbReference>
<evidence type="ECO:0000259" key="5">
    <source>
        <dbReference type="PROSITE" id="PS50011"/>
    </source>
</evidence>
<dbReference type="Gene3D" id="3.30.200.20">
    <property type="entry name" value="Phosphorylase Kinase, domain 1"/>
    <property type="match status" value="1"/>
</dbReference>
<dbReference type="PANTHER" id="PTHR11042">
    <property type="entry name" value="EUKARYOTIC TRANSLATION INITIATION FACTOR 2-ALPHA KINASE EIF2-ALPHA KINASE -RELATED"/>
    <property type="match status" value="1"/>
</dbReference>
<keyword evidence="3" id="KW-0418">Kinase</keyword>
<dbReference type="Pfam" id="PF00069">
    <property type="entry name" value="Pkinase"/>
    <property type="match status" value="1"/>
</dbReference>
<sequence>TYIIKFDNKSNYDYMYKLFGELRCLVQIPPEYVVQYYNSWFEHKFLYIQLEYCSHTLKDIIALKGPEFGRLSPVEPMNAIEYFISSEIFKEVLECVQYLHDLTESSDVLLRDLRADNILVADHGRDGRYIKLSNFGSVRADDADVHSVGAIGQELFDLNIHDVNALQKYSSHELRDNFGKLFKLQFVSYMKLQKA</sequence>
<dbReference type="GO" id="GO:0005524">
    <property type="term" value="F:ATP binding"/>
    <property type="evidence" value="ECO:0007669"/>
    <property type="project" value="UniProtKB-KW"/>
</dbReference>
<organism evidence="6">
    <name type="scientific">Medioppia subpectinata</name>
    <dbReference type="NCBI Taxonomy" id="1979941"/>
    <lineage>
        <taxon>Eukaryota</taxon>
        <taxon>Metazoa</taxon>
        <taxon>Ecdysozoa</taxon>
        <taxon>Arthropoda</taxon>
        <taxon>Chelicerata</taxon>
        <taxon>Arachnida</taxon>
        <taxon>Acari</taxon>
        <taxon>Acariformes</taxon>
        <taxon>Sarcoptiformes</taxon>
        <taxon>Oribatida</taxon>
        <taxon>Brachypylina</taxon>
        <taxon>Oppioidea</taxon>
        <taxon>Oppiidae</taxon>
        <taxon>Medioppia</taxon>
    </lineage>
</organism>
<keyword evidence="7" id="KW-1185">Reference proteome</keyword>
<dbReference type="SMART" id="SM00220">
    <property type="entry name" value="S_TKc"/>
    <property type="match status" value="1"/>
</dbReference>
<evidence type="ECO:0000256" key="4">
    <source>
        <dbReference type="ARBA" id="ARBA00022840"/>
    </source>
</evidence>
<protein>
    <recommendedName>
        <fullName evidence="5">Protein kinase domain-containing protein</fullName>
    </recommendedName>
</protein>
<dbReference type="InterPro" id="IPR011009">
    <property type="entry name" value="Kinase-like_dom_sf"/>
</dbReference>
<dbReference type="PROSITE" id="PS50011">
    <property type="entry name" value="PROTEIN_KINASE_DOM"/>
    <property type="match status" value="1"/>
</dbReference>
<dbReference type="EMBL" id="CAJPIZ010015983">
    <property type="protein sequence ID" value="CAG2115507.1"/>
    <property type="molecule type" value="Genomic_DNA"/>
</dbReference>
<dbReference type="GO" id="GO:0004672">
    <property type="term" value="F:protein kinase activity"/>
    <property type="evidence" value="ECO:0007669"/>
    <property type="project" value="InterPro"/>
</dbReference>
<feature type="non-terminal residue" evidence="6">
    <location>
        <position position="195"/>
    </location>
</feature>
<dbReference type="GO" id="GO:0005634">
    <property type="term" value="C:nucleus"/>
    <property type="evidence" value="ECO:0007669"/>
    <property type="project" value="TreeGrafter"/>
</dbReference>
<dbReference type="OrthoDB" id="4062651at2759"/>
<dbReference type="SUPFAM" id="SSF56112">
    <property type="entry name" value="Protein kinase-like (PK-like)"/>
    <property type="match status" value="1"/>
</dbReference>
<evidence type="ECO:0000313" key="6">
    <source>
        <dbReference type="EMBL" id="CAD7635077.1"/>
    </source>
</evidence>
<name>A0A7R9L753_9ACAR</name>
<proteinExistence type="predicted"/>
<reference evidence="6" key="1">
    <citation type="submission" date="2020-11" db="EMBL/GenBank/DDBJ databases">
        <authorList>
            <person name="Tran Van P."/>
        </authorList>
    </citation>
    <scope>NUCLEOTIDE SEQUENCE</scope>
</reference>
<dbReference type="EMBL" id="OC870558">
    <property type="protein sequence ID" value="CAD7635077.1"/>
    <property type="molecule type" value="Genomic_DNA"/>
</dbReference>
<evidence type="ECO:0000313" key="7">
    <source>
        <dbReference type="Proteomes" id="UP000759131"/>
    </source>
</evidence>